<dbReference type="GO" id="GO:0006298">
    <property type="term" value="P:mismatch repair"/>
    <property type="evidence" value="ECO:0007669"/>
    <property type="project" value="InterPro"/>
</dbReference>
<keyword evidence="2 6" id="KW-0547">Nucleotide-binding</keyword>
<dbReference type="InterPro" id="IPR007861">
    <property type="entry name" value="DNA_mismatch_repair_MutS_clamp"/>
</dbReference>
<dbReference type="InterPro" id="IPR036678">
    <property type="entry name" value="MutS_con_dom_sf"/>
</dbReference>
<accession>T1KKA9</accession>
<keyword evidence="6 7" id="KW-0234">DNA repair</keyword>
<dbReference type="Gene3D" id="3.40.1170.10">
    <property type="entry name" value="DNA repair protein MutS, domain I"/>
    <property type="match status" value="1"/>
</dbReference>
<evidence type="ECO:0000256" key="4">
    <source>
        <dbReference type="ARBA" id="ARBA00022840"/>
    </source>
</evidence>
<dbReference type="InterPro" id="IPR007860">
    <property type="entry name" value="DNA_mmatch_repair_MutS_con_dom"/>
</dbReference>
<evidence type="ECO:0000313" key="10">
    <source>
        <dbReference type="EnsemblMetazoa" id="tetur13g03030.1"/>
    </source>
</evidence>
<gene>
    <name evidence="10" type="primary">107364943</name>
</gene>
<dbReference type="InterPro" id="IPR000432">
    <property type="entry name" value="DNA_mismatch_repair_MutS_C"/>
</dbReference>
<evidence type="ECO:0000256" key="7">
    <source>
        <dbReference type="RuleBase" id="RU003756"/>
    </source>
</evidence>
<dbReference type="GO" id="GO:0005524">
    <property type="term" value="F:ATP binding"/>
    <property type="evidence" value="ECO:0007669"/>
    <property type="project" value="UniProtKB-UniRule"/>
</dbReference>
<dbReference type="InterPro" id="IPR045076">
    <property type="entry name" value="MutS"/>
</dbReference>
<dbReference type="EMBL" id="CAEY01000175">
    <property type="status" value="NOT_ANNOTATED_CDS"/>
    <property type="molecule type" value="Genomic_DNA"/>
</dbReference>
<feature type="domain" description="DNA mismatch repair proteins mutS family" evidence="9">
    <location>
        <begin position="1017"/>
        <end position="1033"/>
    </location>
</feature>
<dbReference type="SMART" id="SM00533">
    <property type="entry name" value="MUTSd"/>
    <property type="match status" value="1"/>
</dbReference>
<dbReference type="InterPro" id="IPR016151">
    <property type="entry name" value="DNA_mismatch_repair_MutS_N"/>
</dbReference>
<dbReference type="PIRSF" id="PIRSF037677">
    <property type="entry name" value="DNA_mis_repair_Msh6"/>
    <property type="match status" value="1"/>
</dbReference>
<dbReference type="GO" id="GO:0032301">
    <property type="term" value="C:MutSalpha complex"/>
    <property type="evidence" value="ECO:0007669"/>
    <property type="project" value="TreeGrafter"/>
</dbReference>
<dbReference type="NCBIfam" id="NF003810">
    <property type="entry name" value="PRK05399.1"/>
    <property type="match status" value="1"/>
</dbReference>
<dbReference type="InterPro" id="IPR036187">
    <property type="entry name" value="DNA_mismatch_repair_MutS_sf"/>
</dbReference>
<evidence type="ECO:0000256" key="1">
    <source>
        <dbReference type="ARBA" id="ARBA00006271"/>
    </source>
</evidence>
<dbReference type="OrthoDB" id="121051at2759"/>
<dbReference type="Proteomes" id="UP000015104">
    <property type="component" value="Unassembled WGS sequence"/>
</dbReference>
<dbReference type="PANTHER" id="PTHR11361">
    <property type="entry name" value="DNA MISMATCH REPAIR PROTEIN MUTS FAMILY MEMBER"/>
    <property type="match status" value="1"/>
</dbReference>
<name>T1KKA9_TETUR</name>
<dbReference type="FunFam" id="3.40.1170.10:FF:000002">
    <property type="entry name" value="DNA mismatch repair protein"/>
    <property type="match status" value="1"/>
</dbReference>
<comment type="function">
    <text evidence="6 7">Component of the post-replicative DNA mismatch repair system (MMR).</text>
</comment>
<feature type="compositionally biased region" description="Basic residues" evidence="8">
    <location>
        <begin position="85"/>
        <end position="103"/>
    </location>
</feature>
<keyword evidence="4 6" id="KW-0067">ATP-binding</keyword>
<evidence type="ECO:0000256" key="6">
    <source>
        <dbReference type="PIRNR" id="PIRNR037677"/>
    </source>
</evidence>
<evidence type="ECO:0000256" key="8">
    <source>
        <dbReference type="SAM" id="MobiDB-lite"/>
    </source>
</evidence>
<dbReference type="Gene3D" id="1.10.1420.10">
    <property type="match status" value="2"/>
</dbReference>
<dbReference type="Pfam" id="PF05188">
    <property type="entry name" value="MutS_II"/>
    <property type="match status" value="1"/>
</dbReference>
<feature type="compositionally biased region" description="Basic and acidic residues" evidence="8">
    <location>
        <begin position="24"/>
        <end position="36"/>
    </location>
</feature>
<sequence>MSQKSQPTLLRWFTKSPATNKTTTEPDTKNQTKENVNKNVTPVKCKESPKAKEGESNNRIVPKRLLESPGPSTASEESSPELKTPSRKRPNTRNHTPAKRRRVRIEDDSEDEYKPDAIDESSDASADAVSEESPIVSESEYDEDDDDIVESKPKKAKKAAPSKGAVTPRTKNKSSLSDKTVARLSAFSAAKTDESVGVLENDGAREWPHLKFDFLQPDKIMDKQRRRPDHPEYDPTTLYIPESFIKKQTPAHAQWWEFKASHYDTVFFFKMGKFYELFHMDAVIAVSELNLLFMRGEYAHAGFPEKSYRRFSDVLLQKGYKIARVEQTETPEQRDERCKNQKKKDAVVSRELCRITTVGTRTSSFLDAEPSSPHSTYLLAISELSDAEKSLEEPKFGVCFIETSIGKFYLSQFTDDRYCSKLRTLFTCFPPAELLLERNKASPKLLQIISNCLPSVNKVMLKPKEFWDPEKTLKTLNQEYYNNDLPALLVNMTDPSDALRQKPLDEFKLCLRSLGAVIFYLKSCLIDEELLSLKLYEKYVPPCGDKNNIGAKGNMVIDSVSLKNLEIFENSAGGTEGTLFNTMDYCGSKFGKRLLRSWLCAPLCDVNLINDRLDAIDDLKKSDLQSTVQELSDLISKLPDLERLLSKIHTQGCARRSREHPDARAVLFDNAIYSKRKILDFLAALEGFKITLQIRQLLYNVRDQLKSKLLLKCASYPSEGYFPDITGILTHFDEAFDHNLAKKEGKIIPRSKVDEDYDLAVRDEKDVQDLLEQVRRDVSSKLGAKVTFANSGKTRYMLEVPDAISKKLSDDYEWKGSRKGFRRFHTAKITTLLTELAGAEERKENILKDIMRRIFESFSKYYNDWIAVVKCVALVDCLISLTKCSTNMVKWGATISRPIIEVDPEKKPFISIEQGRHPSLLKYKSNFVPNDISLGDQLLLLTGPNMGGKSTLMRQTGLIAIMAQIGCYVPASKCHLSLLDAIFTRLGAYDRITEGQSTFYVELSETSLILKNASKHSLVLLDELGRGTSTYDGTAIASAVINELIKHIQCRTLFSTHYHSLVEQFCKDDRVKLGHMACMVENENEEDPSDESITFLYQLTDGPCPKSYGFNAAKLAGIPIDIIRKAHETAKAFETFGKANRLMRSLINDEDKPINELRNIIKTLQSIQVKF</sequence>
<dbReference type="EnsemblMetazoa" id="tetur13g03030.1">
    <property type="protein sequence ID" value="tetur13g03030.1"/>
    <property type="gene ID" value="tetur13g03030"/>
</dbReference>
<dbReference type="InterPro" id="IPR007695">
    <property type="entry name" value="DNA_mismatch_repair_MutS-lik_N"/>
</dbReference>
<feature type="compositionally biased region" description="Acidic residues" evidence="8">
    <location>
        <begin position="139"/>
        <end position="148"/>
    </location>
</feature>
<organism evidence="10 11">
    <name type="scientific">Tetranychus urticae</name>
    <name type="common">Two-spotted spider mite</name>
    <dbReference type="NCBI Taxonomy" id="32264"/>
    <lineage>
        <taxon>Eukaryota</taxon>
        <taxon>Metazoa</taxon>
        <taxon>Ecdysozoa</taxon>
        <taxon>Arthropoda</taxon>
        <taxon>Chelicerata</taxon>
        <taxon>Arachnida</taxon>
        <taxon>Acari</taxon>
        <taxon>Acariformes</taxon>
        <taxon>Trombidiformes</taxon>
        <taxon>Prostigmata</taxon>
        <taxon>Eleutherengona</taxon>
        <taxon>Raphignathae</taxon>
        <taxon>Tetranychoidea</taxon>
        <taxon>Tetranychidae</taxon>
        <taxon>Tetranychus</taxon>
    </lineage>
</organism>
<dbReference type="SUPFAM" id="SSF55271">
    <property type="entry name" value="DNA repair protein MutS, domain I"/>
    <property type="match status" value="1"/>
</dbReference>
<reference evidence="11" key="1">
    <citation type="submission" date="2011-08" db="EMBL/GenBank/DDBJ databases">
        <authorList>
            <person name="Rombauts S."/>
        </authorList>
    </citation>
    <scope>NUCLEOTIDE SEQUENCE</scope>
    <source>
        <strain evidence="11">London</strain>
    </source>
</reference>
<feature type="compositionally biased region" description="Basic and acidic residues" evidence="8">
    <location>
        <begin position="44"/>
        <end position="56"/>
    </location>
</feature>
<evidence type="ECO:0000313" key="11">
    <source>
        <dbReference type="Proteomes" id="UP000015104"/>
    </source>
</evidence>
<evidence type="ECO:0000256" key="3">
    <source>
        <dbReference type="ARBA" id="ARBA00022763"/>
    </source>
</evidence>
<dbReference type="SUPFAM" id="SSF48334">
    <property type="entry name" value="DNA repair protein MutS, domain III"/>
    <property type="match status" value="1"/>
</dbReference>
<evidence type="ECO:0000256" key="5">
    <source>
        <dbReference type="ARBA" id="ARBA00023125"/>
    </source>
</evidence>
<evidence type="ECO:0000259" key="9">
    <source>
        <dbReference type="PROSITE" id="PS00486"/>
    </source>
</evidence>
<dbReference type="SUPFAM" id="SSF52540">
    <property type="entry name" value="P-loop containing nucleoside triphosphate hydrolases"/>
    <property type="match status" value="1"/>
</dbReference>
<keyword evidence="5 6" id="KW-0238">DNA-binding</keyword>
<dbReference type="Pfam" id="PF00488">
    <property type="entry name" value="MutS_V"/>
    <property type="match status" value="1"/>
</dbReference>
<dbReference type="eggNOG" id="KOG0217">
    <property type="taxonomic scope" value="Eukaryota"/>
</dbReference>
<dbReference type="Pfam" id="PF05190">
    <property type="entry name" value="MutS_IV"/>
    <property type="match status" value="1"/>
</dbReference>
<dbReference type="GO" id="GO:0030983">
    <property type="term" value="F:mismatched DNA binding"/>
    <property type="evidence" value="ECO:0007669"/>
    <property type="project" value="UniProtKB-UniRule"/>
</dbReference>
<evidence type="ECO:0000256" key="2">
    <source>
        <dbReference type="ARBA" id="ARBA00022741"/>
    </source>
</evidence>
<dbReference type="SMART" id="SM00534">
    <property type="entry name" value="MUTSac"/>
    <property type="match status" value="1"/>
</dbReference>
<dbReference type="STRING" id="32264.T1KKA9"/>
<dbReference type="SUPFAM" id="SSF53150">
    <property type="entry name" value="DNA repair protein MutS, domain II"/>
    <property type="match status" value="1"/>
</dbReference>
<dbReference type="InterPro" id="IPR027417">
    <property type="entry name" value="P-loop_NTPase"/>
</dbReference>
<dbReference type="AlphaFoldDB" id="T1KKA9"/>
<dbReference type="GO" id="GO:0140664">
    <property type="term" value="F:ATP-dependent DNA damage sensor activity"/>
    <property type="evidence" value="ECO:0007669"/>
    <property type="project" value="InterPro"/>
</dbReference>
<dbReference type="PANTHER" id="PTHR11361:SF148">
    <property type="entry name" value="DNA MISMATCH REPAIR PROTEIN MSH6"/>
    <property type="match status" value="1"/>
</dbReference>
<comment type="similarity">
    <text evidence="1 6 7">Belongs to the DNA mismatch repair MutS family.</text>
</comment>
<dbReference type="InterPro" id="IPR017261">
    <property type="entry name" value="DNA_mismatch_repair_MutS/MSH"/>
</dbReference>
<keyword evidence="11" id="KW-1185">Reference proteome</keyword>
<dbReference type="Pfam" id="PF01624">
    <property type="entry name" value="MutS_I"/>
    <property type="match status" value="1"/>
</dbReference>
<dbReference type="Gene3D" id="3.30.420.110">
    <property type="entry name" value="MutS, connector domain"/>
    <property type="match status" value="1"/>
</dbReference>
<feature type="compositionally biased region" description="Low complexity" evidence="8">
    <location>
        <begin position="123"/>
        <end position="138"/>
    </location>
</feature>
<dbReference type="PROSITE" id="PS00486">
    <property type="entry name" value="DNA_MISMATCH_REPAIR_2"/>
    <property type="match status" value="1"/>
</dbReference>
<reference evidence="10" key="2">
    <citation type="submission" date="2015-06" db="UniProtKB">
        <authorList>
            <consortium name="EnsemblMetazoa"/>
        </authorList>
    </citation>
    <scope>IDENTIFICATION</scope>
</reference>
<dbReference type="OMA" id="TPMMAQY"/>
<dbReference type="KEGG" id="tut:107364943"/>
<feature type="region of interest" description="Disordered" evidence="8">
    <location>
        <begin position="1"/>
        <end position="178"/>
    </location>
</feature>
<dbReference type="Gene3D" id="3.40.50.300">
    <property type="entry name" value="P-loop containing nucleotide triphosphate hydrolases"/>
    <property type="match status" value="1"/>
</dbReference>
<proteinExistence type="inferred from homology"/>
<dbReference type="HOGENOM" id="CLU_002472_1_3_1"/>
<dbReference type="Pfam" id="PF05192">
    <property type="entry name" value="MutS_III"/>
    <property type="match status" value="1"/>
</dbReference>
<dbReference type="FunFam" id="1.10.1420.10:FF:000005">
    <property type="entry name" value="DNA mismatch repair protein"/>
    <property type="match status" value="1"/>
</dbReference>
<keyword evidence="3 6" id="KW-0227">DNA damage</keyword>
<dbReference type="InterPro" id="IPR007696">
    <property type="entry name" value="DNA_mismatch_repair_MutS_core"/>
</dbReference>
<protein>
    <recommendedName>
        <fullName evidence="6">DNA mismatch repair protein</fullName>
    </recommendedName>
</protein>